<dbReference type="Proteomes" id="UP000805704">
    <property type="component" value="Chromosome 1"/>
</dbReference>
<evidence type="ECO:0000313" key="1">
    <source>
        <dbReference type="EMBL" id="KAG8014422.1"/>
    </source>
</evidence>
<evidence type="ECO:0000313" key="2">
    <source>
        <dbReference type="Proteomes" id="UP000805704"/>
    </source>
</evidence>
<reference evidence="1" key="1">
    <citation type="submission" date="2020-04" db="EMBL/GenBank/DDBJ databases">
        <title>A chromosome-scale assembly and high-density genetic map of the yellow drum (Nibea albiflora) genome.</title>
        <authorList>
            <person name="Xu D."/>
            <person name="Zhang W."/>
            <person name="Chen R."/>
            <person name="Tan P."/>
            <person name="Wang L."/>
            <person name="Song H."/>
            <person name="Tian L."/>
            <person name="Zhu Q."/>
            <person name="Wang B."/>
        </authorList>
    </citation>
    <scope>NUCLEOTIDE SEQUENCE</scope>
    <source>
        <strain evidence="1">ZJHYS-2018</strain>
    </source>
</reference>
<organism evidence="1 2">
    <name type="scientific">Nibea albiflora</name>
    <name type="common">Yellow drum</name>
    <name type="synonym">Corvina albiflora</name>
    <dbReference type="NCBI Taxonomy" id="240163"/>
    <lineage>
        <taxon>Eukaryota</taxon>
        <taxon>Metazoa</taxon>
        <taxon>Chordata</taxon>
        <taxon>Craniata</taxon>
        <taxon>Vertebrata</taxon>
        <taxon>Euteleostomi</taxon>
        <taxon>Actinopterygii</taxon>
        <taxon>Neopterygii</taxon>
        <taxon>Teleostei</taxon>
        <taxon>Neoteleostei</taxon>
        <taxon>Acanthomorphata</taxon>
        <taxon>Eupercaria</taxon>
        <taxon>Sciaenidae</taxon>
        <taxon>Nibea</taxon>
    </lineage>
</organism>
<dbReference type="EMBL" id="CM024789">
    <property type="protein sequence ID" value="KAG8014422.1"/>
    <property type="molecule type" value="Genomic_DNA"/>
</dbReference>
<protein>
    <submittedName>
        <fullName evidence="1">Uncharacterized protein</fullName>
    </submittedName>
</protein>
<proteinExistence type="predicted"/>
<accession>A0ACB7FIT6</accession>
<comment type="caution">
    <text evidence="1">The sequence shown here is derived from an EMBL/GenBank/DDBJ whole genome shotgun (WGS) entry which is preliminary data.</text>
</comment>
<sequence>MAPCANDKSLETDYRQNGARPEQSGCRTRTDPSAVSSTERGNPPLQPAERKRAAETPSERRAGGDGDDIQKLSGHT</sequence>
<gene>
    <name evidence="1" type="ORF">GBF38_002776</name>
</gene>
<name>A0ACB7FIT6_NIBAL</name>
<keyword evidence="2" id="KW-1185">Reference proteome</keyword>